<reference evidence="1 2" key="1">
    <citation type="submission" date="2020-08" db="EMBL/GenBank/DDBJ databases">
        <title>Sphingobacterium sp. DN04309 isolated from aquaculture water.</title>
        <authorList>
            <person name="Zhang M."/>
        </authorList>
    </citation>
    <scope>NUCLEOTIDE SEQUENCE [LARGE SCALE GENOMIC DNA]</scope>
    <source>
        <strain evidence="1 2">DN04309</strain>
    </source>
</reference>
<protein>
    <recommendedName>
        <fullName evidence="3">PAC domain-containing protein</fullName>
    </recommendedName>
</protein>
<organism evidence="1 2">
    <name type="scientific">Sphingobacterium litopenaei</name>
    <dbReference type="NCBI Taxonomy" id="2763500"/>
    <lineage>
        <taxon>Bacteria</taxon>
        <taxon>Pseudomonadati</taxon>
        <taxon>Bacteroidota</taxon>
        <taxon>Sphingobacteriia</taxon>
        <taxon>Sphingobacteriales</taxon>
        <taxon>Sphingobacteriaceae</taxon>
        <taxon>Sphingobacterium</taxon>
    </lineage>
</organism>
<evidence type="ECO:0008006" key="3">
    <source>
        <dbReference type="Google" id="ProtNLM"/>
    </source>
</evidence>
<name>A0ABR7YIJ4_9SPHI</name>
<accession>A0ABR7YIJ4</accession>
<dbReference type="EMBL" id="JACOIJ010000064">
    <property type="protein sequence ID" value="MBD1431141.1"/>
    <property type="molecule type" value="Genomic_DNA"/>
</dbReference>
<gene>
    <name evidence="1" type="ORF">H8B04_16575</name>
</gene>
<proteinExistence type="predicted"/>
<dbReference type="Proteomes" id="UP000651271">
    <property type="component" value="Unassembled WGS sequence"/>
</dbReference>
<comment type="caution">
    <text evidence="1">The sequence shown here is derived from an EMBL/GenBank/DDBJ whole genome shotgun (WGS) entry which is preliminary data.</text>
</comment>
<evidence type="ECO:0000313" key="1">
    <source>
        <dbReference type="EMBL" id="MBD1431141.1"/>
    </source>
</evidence>
<sequence>MGYLFIISHEIKENKIGFINASVTIQEKSENETNLYDRLIEEKDKVIALQAKYIAELEES</sequence>
<evidence type="ECO:0000313" key="2">
    <source>
        <dbReference type="Proteomes" id="UP000651271"/>
    </source>
</evidence>
<keyword evidence="2" id="KW-1185">Reference proteome</keyword>